<evidence type="ECO:0000313" key="2">
    <source>
        <dbReference type="EMBL" id="KAK3799622.1"/>
    </source>
</evidence>
<protein>
    <submittedName>
        <fullName evidence="2">Uncharacterized protein</fullName>
    </submittedName>
</protein>
<feature type="region of interest" description="Disordered" evidence="1">
    <location>
        <begin position="1"/>
        <end position="25"/>
    </location>
</feature>
<accession>A0AAE1EA93</accession>
<dbReference type="EMBL" id="JAWDGP010000547">
    <property type="protein sequence ID" value="KAK3799622.1"/>
    <property type="molecule type" value="Genomic_DNA"/>
</dbReference>
<evidence type="ECO:0000256" key="1">
    <source>
        <dbReference type="SAM" id="MobiDB-lite"/>
    </source>
</evidence>
<organism evidence="2 3">
    <name type="scientific">Elysia crispata</name>
    <name type="common">lettuce slug</name>
    <dbReference type="NCBI Taxonomy" id="231223"/>
    <lineage>
        <taxon>Eukaryota</taxon>
        <taxon>Metazoa</taxon>
        <taxon>Spiralia</taxon>
        <taxon>Lophotrochozoa</taxon>
        <taxon>Mollusca</taxon>
        <taxon>Gastropoda</taxon>
        <taxon>Heterobranchia</taxon>
        <taxon>Euthyneura</taxon>
        <taxon>Panpulmonata</taxon>
        <taxon>Sacoglossa</taxon>
        <taxon>Placobranchoidea</taxon>
        <taxon>Plakobranchidae</taxon>
        <taxon>Elysia</taxon>
    </lineage>
</organism>
<sequence length="89" mass="9949">MEAIYSAKPRSTPSGDWEVKPKQQNDRKLGGSYHFRLWGDNPGIAGNLFGSRIHGYVPLSLYELAAKRRGPLMGLDRSSTTRLDGILQF</sequence>
<evidence type="ECO:0000313" key="3">
    <source>
        <dbReference type="Proteomes" id="UP001283361"/>
    </source>
</evidence>
<reference evidence="2" key="1">
    <citation type="journal article" date="2023" name="G3 (Bethesda)">
        <title>A reference genome for the long-term kleptoplast-retaining sea slug Elysia crispata morphotype clarki.</title>
        <authorList>
            <person name="Eastman K.E."/>
            <person name="Pendleton A.L."/>
            <person name="Shaikh M.A."/>
            <person name="Suttiyut T."/>
            <person name="Ogas R."/>
            <person name="Tomko P."/>
            <person name="Gavelis G."/>
            <person name="Widhalm J.R."/>
            <person name="Wisecaver J.H."/>
        </authorList>
    </citation>
    <scope>NUCLEOTIDE SEQUENCE</scope>
    <source>
        <strain evidence="2">ECLA1</strain>
    </source>
</reference>
<name>A0AAE1EA93_9GAST</name>
<gene>
    <name evidence="2" type="ORF">RRG08_059668</name>
</gene>
<dbReference type="Proteomes" id="UP001283361">
    <property type="component" value="Unassembled WGS sequence"/>
</dbReference>
<comment type="caution">
    <text evidence="2">The sequence shown here is derived from an EMBL/GenBank/DDBJ whole genome shotgun (WGS) entry which is preliminary data.</text>
</comment>
<dbReference type="AlphaFoldDB" id="A0AAE1EA93"/>
<proteinExistence type="predicted"/>
<keyword evidence="3" id="KW-1185">Reference proteome</keyword>